<dbReference type="Proteomes" id="UP001295740">
    <property type="component" value="Unassembled WGS sequence"/>
</dbReference>
<evidence type="ECO:0000313" key="1">
    <source>
        <dbReference type="EMBL" id="CAJ2510453.1"/>
    </source>
</evidence>
<dbReference type="AlphaFoldDB" id="A0AAI8VTN6"/>
<sequence length="301" mass="32211">MKDSQIGAEAPLSGLMEAPTAAHFQMAPVVPFTTSTLQSHQHSKSVATNLSPESIAILGSQHYQVIAASNMLSWTTIARASSLVLALPCLISAQSTTNDNLTLTFYPDSESTCGNNGISFTTGVSEPYTNLCFNLADVFGGNQTNGMRNASSSSVPPLPGVFEWTVLDKEAYDPAANYSHIRYQQPQKSTTNNSDHHLEAYRSVTLYNGKQCLQEPEAGGGPVLPWYGLNCISDDGGDCHTLPYNLQSFGVETAVYAQAEDCWKLSKQGQDEEGAASIRFARSTASLVIVASVAVAIQSLM</sequence>
<protein>
    <submittedName>
        <fullName evidence="1">Uu.00g051560.m01.CDS01</fullName>
    </submittedName>
</protein>
<gene>
    <name evidence="1" type="ORF">KHLLAP_LOCUS10921</name>
</gene>
<name>A0AAI8VTN6_9PEZI</name>
<keyword evidence="2" id="KW-1185">Reference proteome</keyword>
<organism evidence="1 2">
    <name type="scientific">Anthostomella pinea</name>
    <dbReference type="NCBI Taxonomy" id="933095"/>
    <lineage>
        <taxon>Eukaryota</taxon>
        <taxon>Fungi</taxon>
        <taxon>Dikarya</taxon>
        <taxon>Ascomycota</taxon>
        <taxon>Pezizomycotina</taxon>
        <taxon>Sordariomycetes</taxon>
        <taxon>Xylariomycetidae</taxon>
        <taxon>Xylariales</taxon>
        <taxon>Xylariaceae</taxon>
        <taxon>Anthostomella</taxon>
    </lineage>
</organism>
<dbReference type="EMBL" id="CAUWAG010000014">
    <property type="protein sequence ID" value="CAJ2510453.1"/>
    <property type="molecule type" value="Genomic_DNA"/>
</dbReference>
<evidence type="ECO:0000313" key="2">
    <source>
        <dbReference type="Proteomes" id="UP001295740"/>
    </source>
</evidence>
<comment type="caution">
    <text evidence="1">The sequence shown here is derived from an EMBL/GenBank/DDBJ whole genome shotgun (WGS) entry which is preliminary data.</text>
</comment>
<accession>A0AAI8VTN6</accession>
<proteinExistence type="predicted"/>
<reference evidence="1" key="1">
    <citation type="submission" date="2023-10" db="EMBL/GenBank/DDBJ databases">
        <authorList>
            <person name="Hackl T."/>
        </authorList>
    </citation>
    <scope>NUCLEOTIDE SEQUENCE</scope>
</reference>